<dbReference type="OrthoDB" id="9803968at2"/>
<gene>
    <name evidence="3" type="ORF">EOI86_03575</name>
</gene>
<protein>
    <submittedName>
        <fullName evidence="3">Acyl-CoA synthetase</fullName>
    </submittedName>
</protein>
<dbReference type="Gene3D" id="3.40.50.12780">
    <property type="entry name" value="N-terminal domain of ligase-like"/>
    <property type="match status" value="1"/>
</dbReference>
<evidence type="ECO:0000259" key="1">
    <source>
        <dbReference type="Pfam" id="PF00501"/>
    </source>
</evidence>
<dbReference type="Proteomes" id="UP000287447">
    <property type="component" value="Unassembled WGS sequence"/>
</dbReference>
<dbReference type="Gene3D" id="3.30.300.30">
    <property type="match status" value="1"/>
</dbReference>
<dbReference type="InterPro" id="IPR045851">
    <property type="entry name" value="AMP-bd_C_sf"/>
</dbReference>
<dbReference type="PROSITE" id="PS00455">
    <property type="entry name" value="AMP_BINDING"/>
    <property type="match status" value="1"/>
</dbReference>
<comment type="caution">
    <text evidence="3">The sequence shown here is derived from an EMBL/GenBank/DDBJ whole genome shotgun (WGS) entry which is preliminary data.</text>
</comment>
<dbReference type="PANTHER" id="PTHR43767:SF1">
    <property type="entry name" value="NONRIBOSOMAL PEPTIDE SYNTHASE PES1 (EUROFUNG)-RELATED"/>
    <property type="match status" value="1"/>
</dbReference>
<evidence type="ECO:0000259" key="2">
    <source>
        <dbReference type="Pfam" id="PF13193"/>
    </source>
</evidence>
<keyword evidence="4" id="KW-1185">Reference proteome</keyword>
<dbReference type="InterPro" id="IPR025110">
    <property type="entry name" value="AMP-bd_C"/>
</dbReference>
<organism evidence="3 4">
    <name type="scientific">Hwanghaeella grinnelliae</name>
    <dbReference type="NCBI Taxonomy" id="2500179"/>
    <lineage>
        <taxon>Bacteria</taxon>
        <taxon>Pseudomonadati</taxon>
        <taxon>Pseudomonadota</taxon>
        <taxon>Alphaproteobacteria</taxon>
        <taxon>Rhodospirillales</taxon>
        <taxon>Rhodospirillaceae</taxon>
        <taxon>Hwanghaeella</taxon>
    </lineage>
</organism>
<feature type="domain" description="AMP-binding enzyme C-terminal" evidence="2">
    <location>
        <begin position="468"/>
        <end position="543"/>
    </location>
</feature>
<name>A0A3S2VS13_9PROT</name>
<dbReference type="InterPro" id="IPR020845">
    <property type="entry name" value="AMP-binding_CS"/>
</dbReference>
<dbReference type="EMBL" id="SADE01000001">
    <property type="protein sequence ID" value="RVU38379.1"/>
    <property type="molecule type" value="Genomic_DNA"/>
</dbReference>
<accession>A0A3S2VS13</accession>
<dbReference type="RefSeq" id="WP_127763751.1">
    <property type="nucleotide sequence ID" value="NZ_SADE01000001.1"/>
</dbReference>
<dbReference type="AlphaFoldDB" id="A0A3S2VS13"/>
<evidence type="ECO:0000313" key="4">
    <source>
        <dbReference type="Proteomes" id="UP000287447"/>
    </source>
</evidence>
<evidence type="ECO:0000313" key="3">
    <source>
        <dbReference type="EMBL" id="RVU38379.1"/>
    </source>
</evidence>
<dbReference type="SUPFAM" id="SSF56801">
    <property type="entry name" value="Acetyl-CoA synthetase-like"/>
    <property type="match status" value="1"/>
</dbReference>
<dbReference type="InterPro" id="IPR050237">
    <property type="entry name" value="ATP-dep_AMP-bd_enzyme"/>
</dbReference>
<dbReference type="InterPro" id="IPR000873">
    <property type="entry name" value="AMP-dep_synth/lig_dom"/>
</dbReference>
<feature type="domain" description="AMP-dependent synthetase/ligase" evidence="1">
    <location>
        <begin position="32"/>
        <end position="416"/>
    </location>
</feature>
<reference evidence="4" key="1">
    <citation type="submission" date="2019-01" db="EMBL/GenBank/DDBJ databases">
        <title>Gri0909 isolated from a small marine red alga.</title>
        <authorList>
            <person name="Kim J."/>
            <person name="Jeong S.E."/>
            <person name="Jeon C.O."/>
        </authorList>
    </citation>
    <scope>NUCLEOTIDE SEQUENCE [LARGE SCALE GENOMIC DNA]</scope>
    <source>
        <strain evidence="4">Gri0909</strain>
    </source>
</reference>
<sequence length="612" mass="65483">MKAIKSIADIRAVEAAGYDVFCPHASPQKIVEASASRWPDRIALHYLADANDVSKDRRWTYSDLWNDVVAAARAFREHGIVPGKSVAILANHTPAAQIALWGAQIAGRAVPINPLLRPAHIASLLSSAEAGIVVMMGVNDEQDYWTGLVPALREMGVDLPIFDCDSDGPSAGSSGSFESLVQTERGRPLGFEIEGNDDTVAALYHTGGTTGAPKLVQHTRRNEAHVARSCALLHGYTTDDIVVNGFPLFHVAGAFVYGLSALSQGSTILIPGRLGMRNSKFIRSFWNQAERHGITLIAAVPTILSGLMNIPVDADISKIRAALTGGSPLPTELATAFEASVGVPVRNIFGMTESAGSIALESVNAPRTPLCCGFPLPFSEVMVLENLPSGASLAHRKSAGEAGIVAVRGPNISPGYTDSERNAGTFLEDGWLLTGDLGYLDEEGKLYLTGRAKDVIIRGSHNIDPQSIEGALLAHPDIESAAAVGMPDSYSGELPILFATLRKGATVNVQELMDFLETAVEEPAAMPKRLEIIDEMPLTPVGKIFKPALRRKAIQWAIEAAVAKSELPSDAFMIRIDETLEVEIEGSAEHFDILKTATMGMPIVMNFKKKGR</sequence>
<dbReference type="PANTHER" id="PTHR43767">
    <property type="entry name" value="LONG-CHAIN-FATTY-ACID--COA LIGASE"/>
    <property type="match status" value="1"/>
</dbReference>
<proteinExistence type="predicted"/>
<dbReference type="Pfam" id="PF00501">
    <property type="entry name" value="AMP-binding"/>
    <property type="match status" value="1"/>
</dbReference>
<dbReference type="Pfam" id="PF13193">
    <property type="entry name" value="AMP-binding_C"/>
    <property type="match status" value="1"/>
</dbReference>
<dbReference type="GO" id="GO:0016878">
    <property type="term" value="F:acid-thiol ligase activity"/>
    <property type="evidence" value="ECO:0007669"/>
    <property type="project" value="UniProtKB-ARBA"/>
</dbReference>
<dbReference type="InterPro" id="IPR042099">
    <property type="entry name" value="ANL_N_sf"/>
</dbReference>